<proteinExistence type="predicted"/>
<dbReference type="AlphaFoldDB" id="A0A1I2LGC9"/>
<dbReference type="PANTHER" id="PTHR12526:SF510">
    <property type="entry name" value="D-INOSITOL 3-PHOSPHATE GLYCOSYLTRANSFERASE"/>
    <property type="match status" value="1"/>
</dbReference>
<dbReference type="PANTHER" id="PTHR12526">
    <property type="entry name" value="GLYCOSYLTRANSFERASE"/>
    <property type="match status" value="1"/>
</dbReference>
<evidence type="ECO:0000259" key="3">
    <source>
        <dbReference type="Pfam" id="PF13439"/>
    </source>
</evidence>
<keyword evidence="1" id="KW-0328">Glycosyltransferase</keyword>
<dbReference type="Pfam" id="PF13692">
    <property type="entry name" value="Glyco_trans_1_4"/>
    <property type="match status" value="1"/>
</dbReference>
<evidence type="ECO:0000313" key="5">
    <source>
        <dbReference type="Proteomes" id="UP000199645"/>
    </source>
</evidence>
<reference evidence="4 5" key="1">
    <citation type="submission" date="2016-10" db="EMBL/GenBank/DDBJ databases">
        <authorList>
            <person name="de Groot N.N."/>
        </authorList>
    </citation>
    <scope>NUCLEOTIDE SEQUENCE [LARGE SCALE GENOMIC DNA]</scope>
    <source>
        <strain evidence="4 5">DSM 43019</strain>
    </source>
</reference>
<accession>A0A1I2LGC9</accession>
<dbReference type="GO" id="GO:0016757">
    <property type="term" value="F:glycosyltransferase activity"/>
    <property type="evidence" value="ECO:0007669"/>
    <property type="project" value="UniProtKB-KW"/>
</dbReference>
<feature type="domain" description="Glycosyltransferase subfamily 4-like N-terminal" evidence="3">
    <location>
        <begin position="30"/>
        <end position="194"/>
    </location>
</feature>
<sequence>MTRERGDVVQTGDRHRAAYIAFDRFPSAKGSAVHIRHMAAELFERHGGGLLCVLGGGDLPAYQWEDGVEIVRFTGVVPNLLDRAQAFSAWVADRLEPHRDTLEICHVRDPWSALPALATGARLVYEANGLPSIELPYAWPMAAPSTLAKVREIEEHCLGRAAAVVVPSYVIESAVTGRGVPPDRLHLIPNGADPVPAGVPRPPDAPGRYVVYVGALQPWQGVDVLLRAFARLADLTDLRLVVCSSVTPARARPLIRLAERLEIPVTWRFQLPHEEVAGWLAHAELSVAPLTATARNLDQGCSPIKVWESMAAGTAVVASDLPVIREVLGDLGRFVPPDRPAELARAIRVLLEYPDISRDLGERSRQKILDGFTWQHARTRLGRVYDLVAGH</sequence>
<name>A0A1I2LGC9_9ACTN</name>
<protein>
    <submittedName>
        <fullName evidence="4">Glycosyltransferase involved in cell wall bisynthesis</fullName>
    </submittedName>
</protein>
<evidence type="ECO:0000256" key="1">
    <source>
        <dbReference type="ARBA" id="ARBA00022676"/>
    </source>
</evidence>
<gene>
    <name evidence="4" type="ORF">SAMN05421541_12117</name>
</gene>
<dbReference type="Gene3D" id="3.40.50.2000">
    <property type="entry name" value="Glycogen Phosphorylase B"/>
    <property type="match status" value="2"/>
</dbReference>
<keyword evidence="2 4" id="KW-0808">Transferase</keyword>
<evidence type="ECO:0000256" key="2">
    <source>
        <dbReference type="ARBA" id="ARBA00022679"/>
    </source>
</evidence>
<dbReference type="EMBL" id="FONV01000021">
    <property type="protein sequence ID" value="SFF76517.1"/>
    <property type="molecule type" value="Genomic_DNA"/>
</dbReference>
<dbReference type="SUPFAM" id="SSF53756">
    <property type="entry name" value="UDP-Glycosyltransferase/glycogen phosphorylase"/>
    <property type="match status" value="1"/>
</dbReference>
<dbReference type="Proteomes" id="UP000199645">
    <property type="component" value="Unassembled WGS sequence"/>
</dbReference>
<dbReference type="STRING" id="35752.SAMN05421541_12117"/>
<keyword evidence="5" id="KW-1185">Reference proteome</keyword>
<organism evidence="4 5">
    <name type="scientific">Actinoplanes philippinensis</name>
    <dbReference type="NCBI Taxonomy" id="35752"/>
    <lineage>
        <taxon>Bacteria</taxon>
        <taxon>Bacillati</taxon>
        <taxon>Actinomycetota</taxon>
        <taxon>Actinomycetes</taxon>
        <taxon>Micromonosporales</taxon>
        <taxon>Micromonosporaceae</taxon>
        <taxon>Actinoplanes</taxon>
    </lineage>
</organism>
<evidence type="ECO:0000313" key="4">
    <source>
        <dbReference type="EMBL" id="SFF76517.1"/>
    </source>
</evidence>
<dbReference type="Pfam" id="PF13439">
    <property type="entry name" value="Glyco_transf_4"/>
    <property type="match status" value="1"/>
</dbReference>
<dbReference type="InterPro" id="IPR028098">
    <property type="entry name" value="Glyco_trans_4-like_N"/>
</dbReference>